<comment type="similarity">
    <text evidence="1">Belongs to the isocitrate and isopropylmalate dehydrogenases family.</text>
</comment>
<evidence type="ECO:0000256" key="1">
    <source>
        <dbReference type="ARBA" id="ARBA00007769"/>
    </source>
</evidence>
<evidence type="ECO:0000256" key="2">
    <source>
        <dbReference type="ARBA" id="ARBA00023002"/>
    </source>
</evidence>
<dbReference type="InterPro" id="IPR024084">
    <property type="entry name" value="IsoPropMal-DH-like_dom"/>
</dbReference>
<dbReference type="GO" id="GO:0006099">
    <property type="term" value="P:tricarboxylic acid cycle"/>
    <property type="evidence" value="ECO:0007669"/>
    <property type="project" value="TreeGrafter"/>
</dbReference>
<evidence type="ECO:0000313" key="5">
    <source>
        <dbReference type="Proteomes" id="UP000824238"/>
    </source>
</evidence>
<comment type="caution">
    <text evidence="4">The sequence shown here is derived from an EMBL/GenBank/DDBJ whole genome shotgun (WGS) entry which is preliminary data.</text>
</comment>
<dbReference type="InterPro" id="IPR019818">
    <property type="entry name" value="IsoCit/isopropylmalate_DH_CS"/>
</dbReference>
<keyword evidence="2" id="KW-0560">Oxidoreductase</keyword>
<dbReference type="GO" id="GO:0000287">
    <property type="term" value="F:magnesium ion binding"/>
    <property type="evidence" value="ECO:0007669"/>
    <property type="project" value="InterPro"/>
</dbReference>
<accession>A0A9D1IZA6</accession>
<reference evidence="4" key="2">
    <citation type="journal article" date="2021" name="PeerJ">
        <title>Extensive microbial diversity within the chicken gut microbiome revealed by metagenomics and culture.</title>
        <authorList>
            <person name="Gilroy R."/>
            <person name="Ravi A."/>
            <person name="Getino M."/>
            <person name="Pursley I."/>
            <person name="Horton D.L."/>
            <person name="Alikhan N.F."/>
            <person name="Baker D."/>
            <person name="Gharbi K."/>
            <person name="Hall N."/>
            <person name="Watson M."/>
            <person name="Adriaenssens E.M."/>
            <person name="Foster-Nyarko E."/>
            <person name="Jarju S."/>
            <person name="Secka A."/>
            <person name="Antonio M."/>
            <person name="Oren A."/>
            <person name="Chaudhuri R.R."/>
            <person name="La Ragione R."/>
            <person name="Hildebrand F."/>
            <person name="Pallen M.J."/>
        </authorList>
    </citation>
    <scope>NUCLEOTIDE SEQUENCE</scope>
    <source>
        <strain evidence="4">ChiGjej3B3-7149</strain>
    </source>
</reference>
<evidence type="ECO:0000313" key="4">
    <source>
        <dbReference type="EMBL" id="HIR55192.1"/>
    </source>
</evidence>
<sequence length="331" mass="35617">MHGVHEAVRVAEQPVGLLHVAIGDQLAYARRAHDVAVELDGVHNVAADAVFGAPARDLERLALAAVAAAEVVADHDVDGVQLVYERAHEVLPRHLHDRAVEVDENDAVNPENAADYLRAALGRVDEGHLDALDERVRVRVEGEHGGRDAVESIKLITRKGSERIIRYAFDYAVKNGRKKVTAVHKANIMKCTDGLFLEVARGVVSEYPQIEFEDKIVDATCMQLVQKPEAFDVMVLPNLYGDIVSDLCAGLVGGLGLAPSANIGKDCAIFEAVHGSAPKHAGLNDANPTALILSAVMLLRPTGETEAADRIEKAVLELIKEGRETTRSPAA</sequence>
<dbReference type="Proteomes" id="UP000824238">
    <property type="component" value="Unassembled WGS sequence"/>
</dbReference>
<organism evidence="4 5">
    <name type="scientific">Candidatus Scatomorpha intestinigallinarum</name>
    <dbReference type="NCBI Taxonomy" id="2840923"/>
    <lineage>
        <taxon>Bacteria</taxon>
        <taxon>Bacillati</taxon>
        <taxon>Bacillota</taxon>
        <taxon>Clostridia</taxon>
        <taxon>Eubacteriales</taxon>
        <taxon>Candidatus Scatomorpha</taxon>
    </lineage>
</organism>
<dbReference type="PANTHER" id="PTHR11835:SF34">
    <property type="entry name" value="ISOCITRATE DEHYDROGENASE [NAD] SUBUNIT ALPHA, MITOCHONDRIAL"/>
    <property type="match status" value="1"/>
</dbReference>
<evidence type="ECO:0000259" key="3">
    <source>
        <dbReference type="SMART" id="SM01329"/>
    </source>
</evidence>
<dbReference type="GO" id="GO:0051287">
    <property type="term" value="F:NAD binding"/>
    <property type="evidence" value="ECO:0007669"/>
    <property type="project" value="InterPro"/>
</dbReference>
<feature type="domain" description="Isopropylmalate dehydrogenase-like" evidence="3">
    <location>
        <begin position="60"/>
        <end position="327"/>
    </location>
</feature>
<protein>
    <recommendedName>
        <fullName evidence="3">Isopropylmalate dehydrogenase-like domain-containing protein</fullName>
    </recommendedName>
</protein>
<dbReference type="SMART" id="SM01329">
    <property type="entry name" value="Iso_dh"/>
    <property type="match status" value="1"/>
</dbReference>
<dbReference type="GO" id="GO:0004449">
    <property type="term" value="F:isocitrate dehydrogenase (NAD+) activity"/>
    <property type="evidence" value="ECO:0007669"/>
    <property type="project" value="TreeGrafter"/>
</dbReference>
<dbReference type="Pfam" id="PF00180">
    <property type="entry name" value="Iso_dh"/>
    <property type="match status" value="1"/>
</dbReference>
<dbReference type="EMBL" id="DVHH01000155">
    <property type="protein sequence ID" value="HIR55192.1"/>
    <property type="molecule type" value="Genomic_DNA"/>
</dbReference>
<dbReference type="GO" id="GO:0006102">
    <property type="term" value="P:isocitrate metabolic process"/>
    <property type="evidence" value="ECO:0007669"/>
    <property type="project" value="TreeGrafter"/>
</dbReference>
<reference evidence="4" key="1">
    <citation type="submission" date="2020-10" db="EMBL/GenBank/DDBJ databases">
        <authorList>
            <person name="Gilroy R."/>
        </authorList>
    </citation>
    <scope>NUCLEOTIDE SEQUENCE</scope>
    <source>
        <strain evidence="4">ChiGjej3B3-7149</strain>
    </source>
</reference>
<gene>
    <name evidence="4" type="ORF">IAD36_06355</name>
</gene>
<dbReference type="AlphaFoldDB" id="A0A9D1IZA6"/>
<dbReference type="PANTHER" id="PTHR11835">
    <property type="entry name" value="DECARBOXYLATING DEHYDROGENASES-ISOCITRATE, ISOPROPYLMALATE, TARTRATE"/>
    <property type="match status" value="1"/>
</dbReference>
<dbReference type="PROSITE" id="PS00470">
    <property type="entry name" value="IDH_IMDH"/>
    <property type="match status" value="1"/>
</dbReference>
<dbReference type="Gene3D" id="3.40.718.10">
    <property type="entry name" value="Isopropylmalate Dehydrogenase"/>
    <property type="match status" value="1"/>
</dbReference>
<proteinExistence type="inferred from homology"/>
<name>A0A9D1IZA6_9FIRM</name>
<dbReference type="SUPFAM" id="SSF53659">
    <property type="entry name" value="Isocitrate/Isopropylmalate dehydrogenase-like"/>
    <property type="match status" value="1"/>
</dbReference>